<dbReference type="AlphaFoldDB" id="A0A9P0PX02"/>
<protein>
    <recommendedName>
        <fullName evidence="4">Zinc-finger domain-containing protein</fullName>
    </recommendedName>
</protein>
<organism evidence="2 3">
    <name type="scientific">Acanthoscelides obtectus</name>
    <name type="common">Bean weevil</name>
    <name type="synonym">Bruchus obtectus</name>
    <dbReference type="NCBI Taxonomy" id="200917"/>
    <lineage>
        <taxon>Eukaryota</taxon>
        <taxon>Metazoa</taxon>
        <taxon>Ecdysozoa</taxon>
        <taxon>Arthropoda</taxon>
        <taxon>Hexapoda</taxon>
        <taxon>Insecta</taxon>
        <taxon>Pterygota</taxon>
        <taxon>Neoptera</taxon>
        <taxon>Endopterygota</taxon>
        <taxon>Coleoptera</taxon>
        <taxon>Polyphaga</taxon>
        <taxon>Cucujiformia</taxon>
        <taxon>Chrysomeloidea</taxon>
        <taxon>Chrysomelidae</taxon>
        <taxon>Bruchinae</taxon>
        <taxon>Bruchini</taxon>
        <taxon>Acanthoscelides</taxon>
    </lineage>
</organism>
<name>A0A9P0PX02_ACAOB</name>
<dbReference type="Proteomes" id="UP001152888">
    <property type="component" value="Unassembled WGS sequence"/>
</dbReference>
<proteinExistence type="predicted"/>
<sequence>MDPCTHESPFEALRTSPVSSEREEGEIVDDEFEDISDNSISLPYSVFGKSVSSREHLPAIYLSSVSEDDSPIFYDEKPIRKRKKTYRKRKHRKRVTSKSDSDEFAKLDKVLQEQLKAAIRVDNDSNEEQKNNSLRTRLRGMSKKECILEEKQSNSNSEELDPELYALRSEALKTAVLNKFKYRKRKFKDIVKTPPKDCLENVELKLENDTNIIEPQNKVICIEHVEVPRKQNENLEETEKEDNDEDEDVLRALLLASMTKKMTKNTENFAVKSTETIASTANPLIKPEYKIITRSEKQTIFKTHPLQLPKVKPLIINLNDDSDSEDNSFIKKSDVPLKPNPPINNIVDIESAVDAFLKSQRAKVEAKEVLKQESTKDKLEKSCVKLLPKNKQLEYKNLIKRLEDAKKMKLKKTTLKTNVVGKVNTKNNKNRVLINKHIEVNKKGPSNDINEDLKLLHKTLKEMQVNKDGRSQIQHKYASLLPTIKKITDSSSERKKYDEQVKKILQELNEAKKKSIAAHQTFSIHVKELVAKKEEIDKKVSKNVANHVVTSTPMKKTEKITDLLNEISTNTLTSNPNKENGSDKDQVEIMSKDNIAGKCIETDMNDTGQPNGNIPQYVSPLDTVNRIINDPFSIMCPYDIDGNCCDAECIYNHYCEK</sequence>
<evidence type="ECO:0000256" key="1">
    <source>
        <dbReference type="SAM" id="MobiDB-lite"/>
    </source>
</evidence>
<dbReference type="EMBL" id="CAKOFQ010007481">
    <property type="protein sequence ID" value="CAH2002102.1"/>
    <property type="molecule type" value="Genomic_DNA"/>
</dbReference>
<gene>
    <name evidence="2" type="ORF">ACAOBT_LOCUS26600</name>
</gene>
<reference evidence="2" key="1">
    <citation type="submission" date="2022-03" db="EMBL/GenBank/DDBJ databases">
        <authorList>
            <person name="Sayadi A."/>
        </authorList>
    </citation>
    <scope>NUCLEOTIDE SEQUENCE</scope>
</reference>
<keyword evidence="3" id="KW-1185">Reference proteome</keyword>
<evidence type="ECO:0000313" key="3">
    <source>
        <dbReference type="Proteomes" id="UP001152888"/>
    </source>
</evidence>
<feature type="region of interest" description="Disordered" evidence="1">
    <location>
        <begin position="1"/>
        <end position="31"/>
    </location>
</feature>
<accession>A0A9P0PX02</accession>
<evidence type="ECO:0000313" key="2">
    <source>
        <dbReference type="EMBL" id="CAH2002102.1"/>
    </source>
</evidence>
<dbReference type="OrthoDB" id="8197317at2759"/>
<evidence type="ECO:0008006" key="4">
    <source>
        <dbReference type="Google" id="ProtNLM"/>
    </source>
</evidence>
<comment type="caution">
    <text evidence="2">The sequence shown here is derived from an EMBL/GenBank/DDBJ whole genome shotgun (WGS) entry which is preliminary data.</text>
</comment>